<evidence type="ECO:0000256" key="1">
    <source>
        <dbReference type="ARBA" id="ARBA00001003"/>
    </source>
</evidence>
<protein>
    <recommendedName>
        <fullName evidence="14">Carboxypeptidase</fullName>
        <ecNumber evidence="14">3.4.16.-</ecNumber>
    </recommendedName>
</protein>
<dbReference type="OrthoDB" id="443318at2759"/>
<comment type="similarity">
    <text evidence="3 14">Belongs to the peptidase S10 family.</text>
</comment>
<dbReference type="Proteomes" id="UP000186601">
    <property type="component" value="Unassembled WGS sequence"/>
</dbReference>
<evidence type="ECO:0000256" key="3">
    <source>
        <dbReference type="ARBA" id="ARBA00009431"/>
    </source>
</evidence>
<evidence type="ECO:0000256" key="5">
    <source>
        <dbReference type="ARBA" id="ARBA00022670"/>
    </source>
</evidence>
<evidence type="ECO:0000256" key="4">
    <source>
        <dbReference type="ARBA" id="ARBA00022645"/>
    </source>
</evidence>
<sequence>MLRLCNLLVLAILPTLAYTQLDDGSGFPHDYPGKPSGDFSPEWQTYFQVTDPLPNVTFPMGRNWAGNIPVDRPGHPNNTLFFWGFEKENGSLTAAANENSNEPWGIWLNGGPGSSSMIGLLFENGPLHIRNDYSMFSNNFSWDHLADYIWVDQPVGTGFSTCDEQGFVADEDQMGEDFFGFLNNLVKVFPSLKTRPLHLTGESYAGTYIPYITKTYFGMSDPPVNLTKIAIGDGSIGSGIEFEWLPMLTVIETYPQLINYDPEVYQMFKDQSHLCGFDLNLTYPQNGHFPSLNPQLPSNLDTKSIRTKKKTLIKQALMIDAQMSKRGLEVDEVRMQKRDEWKREAQRRASGGIDPTYGCDLFDELIDYALQFSFPWEGNDISAGFDVYNIPDALDPEAPMDGSVFLNDDRTRTAIHAPTSKDWVESINYPFGSTDDGGDPSVE</sequence>
<dbReference type="GO" id="GO:0004185">
    <property type="term" value="F:serine-type carboxypeptidase activity"/>
    <property type="evidence" value="ECO:0007669"/>
    <property type="project" value="UniProtKB-UniRule"/>
</dbReference>
<dbReference type="STRING" id="98765.A0A2R6NHQ8"/>
<keyword evidence="12" id="KW-0472">Membrane</keyword>
<evidence type="ECO:0000256" key="14">
    <source>
        <dbReference type="RuleBase" id="RU361156"/>
    </source>
</evidence>
<comment type="subcellular location">
    <subcellularLocation>
        <location evidence="2">Golgi apparatus</location>
        <location evidence="2">trans-Golgi network membrane</location>
        <topology evidence="2">Single-pass type I membrane protein</topology>
    </subcellularLocation>
</comment>
<accession>A0A2R6NHQ8</accession>
<keyword evidence="6" id="KW-0812">Transmembrane</keyword>
<dbReference type="GO" id="GO:0006508">
    <property type="term" value="P:proteolysis"/>
    <property type="evidence" value="ECO:0007669"/>
    <property type="project" value="UniProtKB-KW"/>
</dbReference>
<dbReference type="GO" id="GO:0005794">
    <property type="term" value="C:Golgi apparatus"/>
    <property type="evidence" value="ECO:0007669"/>
    <property type="project" value="UniProtKB-SubCell"/>
</dbReference>
<evidence type="ECO:0000313" key="15">
    <source>
        <dbReference type="EMBL" id="PSR71889.1"/>
    </source>
</evidence>
<dbReference type="PANTHER" id="PTHR11802">
    <property type="entry name" value="SERINE PROTEASE FAMILY S10 SERINE CARBOXYPEPTIDASE"/>
    <property type="match status" value="1"/>
</dbReference>
<keyword evidence="8 14" id="KW-0732">Signal</keyword>
<gene>
    <name evidence="15" type="ORF">PHLCEN_2v12233</name>
</gene>
<comment type="caution">
    <text evidence="15">The sequence shown here is derived from an EMBL/GenBank/DDBJ whole genome shotgun (WGS) entry which is preliminary data.</text>
</comment>
<keyword evidence="10" id="KW-1133">Transmembrane helix</keyword>
<dbReference type="PANTHER" id="PTHR11802:SF190">
    <property type="entry name" value="PHEROMONE-PROCESSING CARBOXYPEPTIDASE KEX1"/>
    <property type="match status" value="1"/>
</dbReference>
<dbReference type="PROSITE" id="PS00131">
    <property type="entry name" value="CARBOXYPEPT_SER_SER"/>
    <property type="match status" value="1"/>
</dbReference>
<keyword evidence="7" id="KW-0053">Apoptosis</keyword>
<dbReference type="InterPro" id="IPR029058">
    <property type="entry name" value="AB_hydrolase_fold"/>
</dbReference>
<proteinExistence type="inferred from homology"/>
<dbReference type="AlphaFoldDB" id="A0A2R6NHQ8"/>
<dbReference type="SUPFAM" id="SSF53474">
    <property type="entry name" value="alpha/beta-Hydrolases"/>
    <property type="match status" value="1"/>
</dbReference>
<organism evidence="15 16">
    <name type="scientific">Hermanssonia centrifuga</name>
    <dbReference type="NCBI Taxonomy" id="98765"/>
    <lineage>
        <taxon>Eukaryota</taxon>
        <taxon>Fungi</taxon>
        <taxon>Dikarya</taxon>
        <taxon>Basidiomycota</taxon>
        <taxon>Agaricomycotina</taxon>
        <taxon>Agaricomycetes</taxon>
        <taxon>Polyporales</taxon>
        <taxon>Meruliaceae</taxon>
        <taxon>Hermanssonia</taxon>
    </lineage>
</organism>
<dbReference type="PRINTS" id="PR00724">
    <property type="entry name" value="CRBOXYPTASEC"/>
</dbReference>
<feature type="signal peptide" evidence="14">
    <location>
        <begin position="1"/>
        <end position="19"/>
    </location>
</feature>
<dbReference type="EMBL" id="MLYV02001234">
    <property type="protein sequence ID" value="PSR71889.1"/>
    <property type="molecule type" value="Genomic_DNA"/>
</dbReference>
<evidence type="ECO:0000256" key="7">
    <source>
        <dbReference type="ARBA" id="ARBA00022703"/>
    </source>
</evidence>
<evidence type="ECO:0000256" key="11">
    <source>
        <dbReference type="ARBA" id="ARBA00023034"/>
    </source>
</evidence>
<evidence type="ECO:0000256" key="12">
    <source>
        <dbReference type="ARBA" id="ARBA00023136"/>
    </source>
</evidence>
<evidence type="ECO:0000313" key="16">
    <source>
        <dbReference type="Proteomes" id="UP000186601"/>
    </source>
</evidence>
<dbReference type="EC" id="3.4.16.-" evidence="14"/>
<evidence type="ECO:0000256" key="10">
    <source>
        <dbReference type="ARBA" id="ARBA00022989"/>
    </source>
</evidence>
<reference evidence="15 16" key="1">
    <citation type="submission" date="2018-02" db="EMBL/GenBank/DDBJ databases">
        <title>Genome sequence of the basidiomycete white-rot fungus Phlebia centrifuga.</title>
        <authorList>
            <person name="Granchi Z."/>
            <person name="Peng M."/>
            <person name="de Vries R.P."/>
            <person name="Hilden K."/>
            <person name="Makela M.R."/>
            <person name="Grigoriev I."/>
            <person name="Riley R."/>
        </authorList>
    </citation>
    <scope>NUCLEOTIDE SEQUENCE [LARGE SCALE GENOMIC DNA]</scope>
    <source>
        <strain evidence="15 16">FBCC195</strain>
    </source>
</reference>
<evidence type="ECO:0000256" key="8">
    <source>
        <dbReference type="ARBA" id="ARBA00022729"/>
    </source>
</evidence>
<feature type="chain" id="PRO_5015217746" description="Carboxypeptidase" evidence="14">
    <location>
        <begin position="20"/>
        <end position="443"/>
    </location>
</feature>
<dbReference type="Gene3D" id="3.40.50.1820">
    <property type="entry name" value="alpha/beta hydrolase"/>
    <property type="match status" value="1"/>
</dbReference>
<keyword evidence="4 14" id="KW-0121">Carboxypeptidase</keyword>
<keyword evidence="5 14" id="KW-0645">Protease</keyword>
<dbReference type="InterPro" id="IPR018202">
    <property type="entry name" value="Ser_caboxypep_ser_AS"/>
</dbReference>
<dbReference type="Pfam" id="PF00450">
    <property type="entry name" value="Peptidase_S10"/>
    <property type="match status" value="1"/>
</dbReference>
<comment type="catalytic activity">
    <reaction evidence="1">
        <text>Preferential release of a C-terminal arginine or lysine residue.</text>
        <dbReference type="EC" id="3.4.16.6"/>
    </reaction>
</comment>
<evidence type="ECO:0000256" key="6">
    <source>
        <dbReference type="ARBA" id="ARBA00022692"/>
    </source>
</evidence>
<keyword evidence="9 14" id="KW-0378">Hydrolase</keyword>
<keyword evidence="13" id="KW-0325">Glycoprotein</keyword>
<keyword evidence="11" id="KW-0333">Golgi apparatus</keyword>
<evidence type="ECO:0000256" key="2">
    <source>
        <dbReference type="ARBA" id="ARBA00004393"/>
    </source>
</evidence>
<dbReference type="InterPro" id="IPR001563">
    <property type="entry name" value="Peptidase_S10"/>
</dbReference>
<evidence type="ECO:0000256" key="13">
    <source>
        <dbReference type="ARBA" id="ARBA00023180"/>
    </source>
</evidence>
<name>A0A2R6NHQ8_9APHY</name>
<dbReference type="GO" id="GO:0006915">
    <property type="term" value="P:apoptotic process"/>
    <property type="evidence" value="ECO:0007669"/>
    <property type="project" value="UniProtKB-KW"/>
</dbReference>
<keyword evidence="16" id="KW-1185">Reference proteome</keyword>
<evidence type="ECO:0000256" key="9">
    <source>
        <dbReference type="ARBA" id="ARBA00022801"/>
    </source>
</evidence>